<comment type="caution">
    <text evidence="2">The sequence shown here is derived from an EMBL/GenBank/DDBJ whole genome shotgun (WGS) entry which is preliminary data.</text>
</comment>
<feature type="chain" id="PRO_5035192213" description="OmpA-like domain-containing protein" evidence="1">
    <location>
        <begin position="20"/>
        <end position="212"/>
    </location>
</feature>
<proteinExistence type="predicted"/>
<evidence type="ECO:0000313" key="2">
    <source>
        <dbReference type="EMBL" id="MBC9813665.1"/>
    </source>
</evidence>
<keyword evidence="1" id="KW-0732">Signal</keyword>
<dbReference type="InterPro" id="IPR036737">
    <property type="entry name" value="OmpA-like_sf"/>
</dbReference>
<dbReference type="EMBL" id="JACVEL010000013">
    <property type="protein sequence ID" value="MBC9813665.1"/>
    <property type="molecule type" value="Genomic_DNA"/>
</dbReference>
<gene>
    <name evidence="2" type="ORF">H9Y05_14410</name>
</gene>
<evidence type="ECO:0000313" key="3">
    <source>
        <dbReference type="Proteomes" id="UP000652681"/>
    </source>
</evidence>
<dbReference type="Gene3D" id="3.30.1330.60">
    <property type="entry name" value="OmpA-like domain"/>
    <property type="match status" value="1"/>
</dbReference>
<dbReference type="AlphaFoldDB" id="A0A8J6PMN8"/>
<name>A0A8J6PMN8_9FLAO</name>
<protein>
    <recommendedName>
        <fullName evidence="4">OmpA-like domain-containing protein</fullName>
    </recommendedName>
</protein>
<reference evidence="2" key="1">
    <citation type="submission" date="2020-09" db="EMBL/GenBank/DDBJ databases">
        <title>Taishania pollutisoli gen. nov., sp. nov., Isolated from Tetrabromobisphenol A-Contaminated Soil.</title>
        <authorList>
            <person name="Chen Q."/>
        </authorList>
    </citation>
    <scope>NUCLEOTIDE SEQUENCE</scope>
    <source>
        <strain evidence="2">CZZ-1</strain>
    </source>
</reference>
<evidence type="ECO:0008006" key="4">
    <source>
        <dbReference type="Google" id="ProtNLM"/>
    </source>
</evidence>
<evidence type="ECO:0000256" key="1">
    <source>
        <dbReference type="SAM" id="SignalP"/>
    </source>
</evidence>
<sequence length="212" mass="24153">MKQTLLSLLLLFAAHTCYLQDVYILKQVDSIPVHFRYATDIIVNANTIHHQLERLQVIRDGNIVVNAYTDSVGTIEYNTELGAKRLVFALETVKQYAHPVIPVTANNYHEGRNNQPLRINDTLYRRADILVYEKQLDIEYGKPYPLPINFDANLHVLRPEAKLVIDKMIAVLEEHPTLTIKLHGHVSGHSGDYELSLNRTIAVKTLYGGTRN</sequence>
<feature type="signal peptide" evidence="1">
    <location>
        <begin position="1"/>
        <end position="19"/>
    </location>
</feature>
<dbReference type="Proteomes" id="UP000652681">
    <property type="component" value="Unassembled WGS sequence"/>
</dbReference>
<dbReference type="RefSeq" id="WP_163489995.1">
    <property type="nucleotide sequence ID" value="NZ_JACVEL010000013.1"/>
</dbReference>
<dbReference type="SUPFAM" id="SSF103088">
    <property type="entry name" value="OmpA-like"/>
    <property type="match status" value="2"/>
</dbReference>
<keyword evidence="3" id="KW-1185">Reference proteome</keyword>
<organism evidence="2 3">
    <name type="scientific">Taishania pollutisoli</name>
    <dbReference type="NCBI Taxonomy" id="2766479"/>
    <lineage>
        <taxon>Bacteria</taxon>
        <taxon>Pseudomonadati</taxon>
        <taxon>Bacteroidota</taxon>
        <taxon>Flavobacteriia</taxon>
        <taxon>Flavobacteriales</taxon>
        <taxon>Crocinitomicaceae</taxon>
        <taxon>Taishania</taxon>
    </lineage>
</organism>
<accession>A0A8J6PMN8</accession>